<keyword evidence="2" id="KW-1185">Reference proteome</keyword>
<reference evidence="1" key="1">
    <citation type="submission" date="2020-07" db="EMBL/GenBank/DDBJ databases">
        <title>Complete genome sequence of Streptomyces phage Shady.</title>
        <authorList>
            <person name="Ortega C.A."/>
            <person name="Hernandez I."/>
            <person name="Guadalupe Vizoso-Pinto M."/>
            <person name="Clark J.D."/>
            <person name="Liu M."/>
            <person name="Burrowes B.H."/>
        </authorList>
    </citation>
    <scope>NUCLEOTIDE SEQUENCE</scope>
</reference>
<accession>A0A873WE82</accession>
<evidence type="ECO:0000313" key="2">
    <source>
        <dbReference type="Proteomes" id="UP000663311"/>
    </source>
</evidence>
<dbReference type="Pfam" id="PF18897">
    <property type="entry name" value="Gp3-like"/>
    <property type="match status" value="1"/>
</dbReference>
<dbReference type="InterPro" id="IPR043991">
    <property type="entry name" value="Gp3-like"/>
</dbReference>
<gene>
    <name evidence="1" type="ORF">CPT_Shady_028</name>
</gene>
<sequence length="257" mass="28525">MTGIPALPSRHKDSQTRGRTYMAGLRIFETDPSAKPKPRQFADDFVGRFRTGRQVNNRPEQLSTFRITTGDPSIADAVSKLYGGKPSEWETSGEDHNEVITEADKVLVVIDGPAALTADMKLWGRSGLIHHCDGVEFLSPDEDKGQPCGCPALMEDRKAQAKSGRGPQPNTNLVFRLADDYHLGKFRFQSTSWKLAEVIHEIDEALSRHKGEVLAELSLELVEFTTKSGRDVSYRKPVVKVLKPWADAVADDADTDY</sequence>
<organism evidence="1 2">
    <name type="scientific">Streptomyces phage Shady</name>
    <dbReference type="NCBI Taxonomy" id="2767585"/>
    <lineage>
        <taxon>Viruses</taxon>
        <taxon>Duplodnaviria</taxon>
        <taxon>Heunggongvirae</taxon>
        <taxon>Uroviricota</taxon>
        <taxon>Caudoviricetes</taxon>
        <taxon>Colingsworthviridae</taxon>
        <taxon>Shadyvirus</taxon>
        <taxon>Shadyvirus shady</taxon>
    </lineage>
</organism>
<dbReference type="EMBL" id="MT701596">
    <property type="protein sequence ID" value="QPB09789.1"/>
    <property type="molecule type" value="Genomic_DNA"/>
</dbReference>
<proteinExistence type="predicted"/>
<dbReference type="Proteomes" id="UP000663311">
    <property type="component" value="Segment"/>
</dbReference>
<protein>
    <submittedName>
        <fullName evidence="1">Recombination directionality factor</fullName>
    </submittedName>
</protein>
<evidence type="ECO:0000313" key="1">
    <source>
        <dbReference type="EMBL" id="QPB09789.1"/>
    </source>
</evidence>
<name>A0A873WE82_9CAUD</name>